<dbReference type="Gene3D" id="3.40.50.1380">
    <property type="entry name" value="Methylglyoxal synthase-like domain"/>
    <property type="match status" value="1"/>
</dbReference>
<dbReference type="EMBL" id="MGAV01000002">
    <property type="protein sequence ID" value="OGK55491.1"/>
    <property type="molecule type" value="Genomic_DNA"/>
</dbReference>
<dbReference type="PROSITE" id="PS51855">
    <property type="entry name" value="MGS"/>
    <property type="match status" value="1"/>
</dbReference>
<evidence type="ECO:0000313" key="7">
    <source>
        <dbReference type="EMBL" id="OGK55491.1"/>
    </source>
</evidence>
<evidence type="ECO:0000259" key="6">
    <source>
        <dbReference type="PROSITE" id="PS51855"/>
    </source>
</evidence>
<proteinExistence type="predicted"/>
<dbReference type="GO" id="GO:0005524">
    <property type="term" value="F:ATP binding"/>
    <property type="evidence" value="ECO:0007669"/>
    <property type="project" value="UniProtKB-KW"/>
</dbReference>
<keyword evidence="4" id="KW-0648">Protein biosynthesis</keyword>
<sequence length="513" mass="58615">MIKSIDLSIQNNKISLNLIEHFSHLARINESLNRGVLDHYRRLGLTYVDVPAIVGITGACENIDTLFKIGNRLGLPLFFTQTGQLALEQSLQSFKGCCTIIYSGRDEEEEDERHLRQFRLTEEEADCSFAGMTRENYDEDKMYEMLLSHIQLAVQSIIKQVLQDYGEVLRKVYHRDISRLKHAASNDFLRISYEDAITLLNNNKYKKVRFGDDLKAEHEALIVKLLNKKGTELPVFIMKYPKEIKFFNMKVSTTDKRVCLSSDLIFPYSGEGTGAAVREHDFEKLKKRLLTSTMYDLHLKRGGKYEDFQWYLDIVKSKISAPHAGYGLGNERVLQYIFAESDIRNVSLFSLLSRQTGDWDKKRYGQAAILTSSQKHILLAIGRLEDKKFLLPHVKKLFKQKNFVLYATKHSHEFFNKNGVLTSLVHKISEVGKAPNIGDLISRHVFDLIINIPTGGRVKEGLPTEARGRRREFTDGKLIRKAAVDLGISLITDPEVAAMTLDNLSRFHTPGVE</sequence>
<evidence type="ECO:0000256" key="2">
    <source>
        <dbReference type="ARBA" id="ARBA00022741"/>
    </source>
</evidence>
<evidence type="ECO:0000256" key="1">
    <source>
        <dbReference type="ARBA" id="ARBA00022598"/>
    </source>
</evidence>
<dbReference type="InterPro" id="IPR036914">
    <property type="entry name" value="MGS-like_dom_sf"/>
</dbReference>
<keyword evidence="5" id="KW-0030">Aminoacyl-tRNA synthetase</keyword>
<gene>
    <name evidence="7" type="ORF">A3H78_04975</name>
</gene>
<comment type="caution">
    <text evidence="7">The sequence shown here is derived from an EMBL/GenBank/DDBJ whole genome shotgun (WGS) entry which is preliminary data.</text>
</comment>
<organism evidence="7 8">
    <name type="scientific">Candidatus Roizmanbacteria bacterium RIFCSPLOWO2_02_FULL_36_11</name>
    <dbReference type="NCBI Taxonomy" id="1802071"/>
    <lineage>
        <taxon>Bacteria</taxon>
        <taxon>Candidatus Roizmaniibacteriota</taxon>
    </lineage>
</organism>
<dbReference type="Gene3D" id="3.30.930.10">
    <property type="entry name" value="Bira Bifunctional Protein, Domain 2"/>
    <property type="match status" value="1"/>
</dbReference>
<dbReference type="InterPro" id="IPR004364">
    <property type="entry name" value="Aa-tRNA-synt_II"/>
</dbReference>
<evidence type="ECO:0000256" key="5">
    <source>
        <dbReference type="ARBA" id="ARBA00023146"/>
    </source>
</evidence>
<evidence type="ECO:0000256" key="4">
    <source>
        <dbReference type="ARBA" id="ARBA00022917"/>
    </source>
</evidence>
<dbReference type="Pfam" id="PF00152">
    <property type="entry name" value="tRNA-synt_2"/>
    <property type="match status" value="1"/>
</dbReference>
<evidence type="ECO:0000256" key="3">
    <source>
        <dbReference type="ARBA" id="ARBA00022840"/>
    </source>
</evidence>
<feature type="domain" description="MGS-like" evidence="6">
    <location>
        <begin position="368"/>
        <end position="513"/>
    </location>
</feature>
<keyword evidence="1" id="KW-0436">Ligase</keyword>
<dbReference type="SUPFAM" id="SSF55681">
    <property type="entry name" value="Class II aaRS and biotin synthetases"/>
    <property type="match status" value="1"/>
</dbReference>
<reference evidence="7 8" key="1">
    <citation type="journal article" date="2016" name="Nat. Commun.">
        <title>Thousands of microbial genomes shed light on interconnected biogeochemical processes in an aquifer system.</title>
        <authorList>
            <person name="Anantharaman K."/>
            <person name="Brown C.T."/>
            <person name="Hug L.A."/>
            <person name="Sharon I."/>
            <person name="Castelle C.J."/>
            <person name="Probst A.J."/>
            <person name="Thomas B.C."/>
            <person name="Singh A."/>
            <person name="Wilkins M.J."/>
            <person name="Karaoz U."/>
            <person name="Brodie E.L."/>
            <person name="Williams K.H."/>
            <person name="Hubbard S.S."/>
            <person name="Banfield J.F."/>
        </authorList>
    </citation>
    <scope>NUCLEOTIDE SEQUENCE [LARGE SCALE GENOMIC DNA]</scope>
</reference>
<keyword evidence="2" id="KW-0547">Nucleotide-binding</keyword>
<accession>A0A1F7JIT7</accession>
<dbReference type="InterPro" id="IPR011607">
    <property type="entry name" value="MGS-like_dom"/>
</dbReference>
<dbReference type="GO" id="GO:0004812">
    <property type="term" value="F:aminoacyl-tRNA ligase activity"/>
    <property type="evidence" value="ECO:0007669"/>
    <property type="project" value="UniProtKB-KW"/>
</dbReference>
<dbReference type="AlphaFoldDB" id="A0A1F7JIT7"/>
<dbReference type="GO" id="GO:0006421">
    <property type="term" value="P:asparaginyl-tRNA aminoacylation"/>
    <property type="evidence" value="ECO:0007669"/>
    <property type="project" value="TreeGrafter"/>
</dbReference>
<evidence type="ECO:0000313" key="8">
    <source>
        <dbReference type="Proteomes" id="UP000177418"/>
    </source>
</evidence>
<dbReference type="SUPFAM" id="SSF52335">
    <property type="entry name" value="Methylglyoxal synthase-like"/>
    <property type="match status" value="1"/>
</dbReference>
<dbReference type="SMART" id="SM00851">
    <property type="entry name" value="MGS"/>
    <property type="match status" value="1"/>
</dbReference>
<dbReference type="PANTHER" id="PTHR22594">
    <property type="entry name" value="ASPARTYL/LYSYL-TRNA SYNTHETASE"/>
    <property type="match status" value="1"/>
</dbReference>
<protein>
    <recommendedName>
        <fullName evidence="6">MGS-like domain-containing protein</fullName>
    </recommendedName>
</protein>
<dbReference type="PANTHER" id="PTHR22594:SF34">
    <property type="entry name" value="ASPARAGINE--TRNA LIGASE, MITOCHONDRIAL-RELATED"/>
    <property type="match status" value="1"/>
</dbReference>
<dbReference type="Pfam" id="PF02142">
    <property type="entry name" value="MGS"/>
    <property type="match status" value="1"/>
</dbReference>
<name>A0A1F7JIT7_9BACT</name>
<dbReference type="Proteomes" id="UP000177418">
    <property type="component" value="Unassembled WGS sequence"/>
</dbReference>
<keyword evidence="3" id="KW-0067">ATP-binding</keyword>
<dbReference type="InterPro" id="IPR045864">
    <property type="entry name" value="aa-tRNA-synth_II/BPL/LPL"/>
</dbReference>